<dbReference type="OrthoDB" id="3626682at2"/>
<proteinExistence type="predicted"/>
<protein>
    <submittedName>
        <fullName evidence="2">Uncharacterized protein</fullName>
    </submittedName>
</protein>
<keyword evidence="1" id="KW-1133">Transmembrane helix</keyword>
<keyword evidence="1" id="KW-0472">Membrane</keyword>
<keyword evidence="1" id="KW-0812">Transmembrane</keyword>
<accession>A0A3S0I712</accession>
<dbReference type="AlphaFoldDB" id="A0A3S0I712"/>
<gene>
    <name evidence="2" type="ORF">EJ104_07825</name>
</gene>
<dbReference type="EMBL" id="RXPE01000014">
    <property type="protein sequence ID" value="RTR26671.1"/>
    <property type="molecule type" value="Genomic_DNA"/>
</dbReference>
<dbReference type="Proteomes" id="UP000277766">
    <property type="component" value="Unassembled WGS sequence"/>
</dbReference>
<comment type="caution">
    <text evidence="2">The sequence shown here is derived from an EMBL/GenBank/DDBJ whole genome shotgun (WGS) entry which is preliminary data.</text>
</comment>
<evidence type="ECO:0000313" key="2">
    <source>
        <dbReference type="EMBL" id="RTR26671.1"/>
    </source>
</evidence>
<name>A0A3S0I712_9DEIO</name>
<keyword evidence="3" id="KW-1185">Reference proteome</keyword>
<evidence type="ECO:0000313" key="3">
    <source>
        <dbReference type="Proteomes" id="UP000277766"/>
    </source>
</evidence>
<dbReference type="RefSeq" id="WP_126352200.1">
    <property type="nucleotide sequence ID" value="NZ_CP086380.1"/>
</dbReference>
<feature type="transmembrane region" description="Helical" evidence="1">
    <location>
        <begin position="69"/>
        <end position="90"/>
    </location>
</feature>
<feature type="transmembrane region" description="Helical" evidence="1">
    <location>
        <begin position="96"/>
        <end position="116"/>
    </location>
</feature>
<reference evidence="2 3" key="1">
    <citation type="submission" date="2018-12" db="EMBL/GenBank/DDBJ databases">
        <title>Deinococcus radiophilus ATCC 27603 genome sequencing and assembly.</title>
        <authorList>
            <person name="Maclea K.S."/>
            <person name="Maynard C.R."/>
        </authorList>
    </citation>
    <scope>NUCLEOTIDE SEQUENCE [LARGE SCALE GENOMIC DNA]</scope>
    <source>
        <strain evidence="2 3">ATCC 27603</strain>
    </source>
</reference>
<sequence>MPGKILGALVAAIGGLTFVLVNAGGLPDPWPWLLQGLSVLVFIWTLLRLRQPGALPSGQRPDARSWRTYMVSVGLMLLAFPLGARLLNMYDFAELVVLWIVLVVGLHFFPFAQAFGTPVFRNVAASLVAAALVGMGLALLGVAWGPAAGAVAAGFALLGYSGGLGQRAAQPA</sequence>
<organism evidence="2 3">
    <name type="scientific">Deinococcus radiophilus</name>
    <dbReference type="NCBI Taxonomy" id="32062"/>
    <lineage>
        <taxon>Bacteria</taxon>
        <taxon>Thermotogati</taxon>
        <taxon>Deinococcota</taxon>
        <taxon>Deinococci</taxon>
        <taxon>Deinococcales</taxon>
        <taxon>Deinococcaceae</taxon>
        <taxon>Deinococcus</taxon>
    </lineage>
</organism>
<evidence type="ECO:0000256" key="1">
    <source>
        <dbReference type="SAM" id="Phobius"/>
    </source>
</evidence>